<dbReference type="PANTHER" id="PTHR47506">
    <property type="entry name" value="TRANSCRIPTIONAL REGULATORY PROTEIN"/>
    <property type="match status" value="1"/>
</dbReference>
<sequence>MAKREQQKMQTRASLLNAAAACFAEKGYSGCSVSDIAAHAGVSKGNLYVHFESKEELFKTMIQDEHGQGADKARQASQSSTSFLSSIIALMAGCIRDVGFPIDHRLWVEILAVAARDDSIREAFVASDKAMRKVFVELLEKAGQAGEIDNTLDFDAVSIWLYALIDGLIARTADDAEFDFQKHLGVFETLVRRALRP</sequence>
<dbReference type="OrthoDB" id="7252896at2"/>
<feature type="DNA-binding region" description="H-T-H motif" evidence="5">
    <location>
        <begin position="32"/>
        <end position="51"/>
    </location>
</feature>
<evidence type="ECO:0000256" key="3">
    <source>
        <dbReference type="ARBA" id="ARBA00023125"/>
    </source>
</evidence>
<dbReference type="GO" id="GO:0003677">
    <property type="term" value="F:DNA binding"/>
    <property type="evidence" value="ECO:0007669"/>
    <property type="project" value="UniProtKB-UniRule"/>
</dbReference>
<dbReference type="PRINTS" id="PR00455">
    <property type="entry name" value="HTHTETR"/>
</dbReference>
<accession>A0A433SHG0</accession>
<evidence type="ECO:0000256" key="2">
    <source>
        <dbReference type="ARBA" id="ARBA00023015"/>
    </source>
</evidence>
<dbReference type="PROSITE" id="PS01081">
    <property type="entry name" value="HTH_TETR_1"/>
    <property type="match status" value="1"/>
</dbReference>
<dbReference type="InterPro" id="IPR039538">
    <property type="entry name" value="BetI_C"/>
</dbReference>
<protein>
    <submittedName>
        <fullName evidence="7">Putative HTH-type transcriptional regulator YfiR</fullName>
    </submittedName>
</protein>
<dbReference type="FunFam" id="1.10.10.60:FF:000141">
    <property type="entry name" value="TetR family transcriptional regulator"/>
    <property type="match status" value="1"/>
</dbReference>
<dbReference type="EMBL" id="PQSP01000001">
    <property type="protein sequence ID" value="RUS68185.1"/>
    <property type="molecule type" value="Genomic_DNA"/>
</dbReference>
<keyword evidence="4" id="KW-0804">Transcription</keyword>
<evidence type="ECO:0000259" key="6">
    <source>
        <dbReference type="PROSITE" id="PS50977"/>
    </source>
</evidence>
<dbReference type="Gene3D" id="1.10.10.60">
    <property type="entry name" value="Homeodomain-like"/>
    <property type="match status" value="1"/>
</dbReference>
<dbReference type="InterPro" id="IPR001647">
    <property type="entry name" value="HTH_TetR"/>
</dbReference>
<dbReference type="SUPFAM" id="SSF48498">
    <property type="entry name" value="Tetracyclin repressor-like, C-terminal domain"/>
    <property type="match status" value="1"/>
</dbReference>
<dbReference type="AlphaFoldDB" id="A0A433SHG0"/>
<keyword evidence="2" id="KW-0805">Transcription regulation</keyword>
<dbReference type="Pfam" id="PF13977">
    <property type="entry name" value="TetR_C_6"/>
    <property type="match status" value="1"/>
</dbReference>
<dbReference type="Pfam" id="PF00440">
    <property type="entry name" value="TetR_N"/>
    <property type="match status" value="1"/>
</dbReference>
<dbReference type="InterPro" id="IPR023772">
    <property type="entry name" value="DNA-bd_HTH_TetR-type_CS"/>
</dbReference>
<evidence type="ECO:0000256" key="5">
    <source>
        <dbReference type="PROSITE-ProRule" id="PRU00335"/>
    </source>
</evidence>
<keyword evidence="3 5" id="KW-0238">DNA-binding</keyword>
<feature type="domain" description="HTH tetR-type" evidence="6">
    <location>
        <begin position="9"/>
        <end position="69"/>
    </location>
</feature>
<comment type="caution">
    <text evidence="7">The sequence shown here is derived from an EMBL/GenBank/DDBJ whole genome shotgun (WGS) entry which is preliminary data.</text>
</comment>
<dbReference type="PANTHER" id="PTHR47506:SF6">
    <property type="entry name" value="HTH-TYPE TRANSCRIPTIONAL REPRESSOR NEMR"/>
    <property type="match status" value="1"/>
</dbReference>
<proteinExistence type="predicted"/>
<evidence type="ECO:0000256" key="4">
    <source>
        <dbReference type="ARBA" id="ARBA00023163"/>
    </source>
</evidence>
<keyword evidence="8" id="KW-1185">Reference proteome</keyword>
<organism evidence="7 8">
    <name type="scientific">Saezia sanguinis</name>
    <dbReference type="NCBI Taxonomy" id="1965230"/>
    <lineage>
        <taxon>Bacteria</taxon>
        <taxon>Pseudomonadati</taxon>
        <taxon>Pseudomonadota</taxon>
        <taxon>Betaproteobacteria</taxon>
        <taxon>Burkholderiales</taxon>
        <taxon>Saeziaceae</taxon>
        <taxon>Saezia</taxon>
    </lineage>
</organism>
<gene>
    <name evidence="7" type="primary">yfiR</name>
    <name evidence="7" type="ORF">CUZ56_00672</name>
</gene>
<dbReference type="InterPro" id="IPR036271">
    <property type="entry name" value="Tet_transcr_reg_TetR-rel_C_sf"/>
</dbReference>
<dbReference type="SUPFAM" id="SSF46689">
    <property type="entry name" value="Homeodomain-like"/>
    <property type="match status" value="1"/>
</dbReference>
<dbReference type="Gene3D" id="1.10.357.10">
    <property type="entry name" value="Tetracycline Repressor, domain 2"/>
    <property type="match status" value="1"/>
</dbReference>
<evidence type="ECO:0000313" key="8">
    <source>
        <dbReference type="Proteomes" id="UP000286947"/>
    </source>
</evidence>
<name>A0A433SHG0_9BURK</name>
<evidence type="ECO:0000256" key="1">
    <source>
        <dbReference type="ARBA" id="ARBA00022491"/>
    </source>
</evidence>
<evidence type="ECO:0000313" key="7">
    <source>
        <dbReference type="EMBL" id="RUS68185.1"/>
    </source>
</evidence>
<dbReference type="InterPro" id="IPR009057">
    <property type="entry name" value="Homeodomain-like_sf"/>
</dbReference>
<dbReference type="PROSITE" id="PS50977">
    <property type="entry name" value="HTH_TETR_2"/>
    <property type="match status" value="1"/>
</dbReference>
<dbReference type="Proteomes" id="UP000286947">
    <property type="component" value="Unassembled WGS sequence"/>
</dbReference>
<keyword evidence="1" id="KW-0678">Repressor</keyword>
<reference evidence="7 8" key="1">
    <citation type="submission" date="2018-01" db="EMBL/GenBank/DDBJ databases">
        <title>Saezia sanguinis gen. nov., sp. nov., in the order Burkholderiales isolated from human blood.</title>
        <authorList>
            <person name="Medina-Pascual M.J."/>
            <person name="Valdezate S."/>
            <person name="Monzon S."/>
            <person name="Cuesta I."/>
            <person name="Carrasco G."/>
            <person name="Villalon P."/>
            <person name="Saez-Nieto J.A."/>
        </authorList>
    </citation>
    <scope>NUCLEOTIDE SEQUENCE [LARGE SCALE GENOMIC DNA]</scope>
    <source>
        <strain evidence="7 8">CNM695-12</strain>
    </source>
</reference>